<dbReference type="Proteomes" id="UP000075573">
    <property type="component" value="Unassembled WGS sequence"/>
</dbReference>
<accession>A0A149QZ10</accession>
<name>A0A149QZ10_9PROT</name>
<dbReference type="PATRIC" id="fig|442.7.peg.2912"/>
<evidence type="ECO:0008006" key="4">
    <source>
        <dbReference type="Google" id="ProtNLM"/>
    </source>
</evidence>
<reference evidence="2 3" key="1">
    <citation type="submission" date="2015-06" db="EMBL/GenBank/DDBJ databases">
        <title>Improved classification and identification of acetic acid bacteria using matrix-assisted laser desorption/ionization time-of-flight mass spectrometry; Gluconobacter nephelii and Gluconobacter uchimurae are later heterotypic synonyms of Gluconobacter japonicus and Gluconobacter oxydans, respectively.</title>
        <authorList>
            <person name="Li L."/>
            <person name="Cleenwerck I."/>
            <person name="De Vuyst L."/>
            <person name="Vandamme P."/>
        </authorList>
    </citation>
    <scope>NUCLEOTIDE SEQUENCE [LARGE SCALE GENOMIC DNA]</scope>
    <source>
        <strain evidence="2 3">LMG 1764</strain>
    </source>
</reference>
<feature type="chain" id="PRO_5007553100" description="Lipoprotein" evidence="1">
    <location>
        <begin position="23"/>
        <end position="220"/>
    </location>
</feature>
<keyword evidence="1" id="KW-0732">Signal</keyword>
<organism evidence="2 3">
    <name type="scientific">Gluconobacter potus</name>
    <dbReference type="NCBI Taxonomy" id="2724927"/>
    <lineage>
        <taxon>Bacteria</taxon>
        <taxon>Pseudomonadati</taxon>
        <taxon>Pseudomonadota</taxon>
        <taxon>Alphaproteobacteria</taxon>
        <taxon>Acetobacterales</taxon>
        <taxon>Acetobacteraceae</taxon>
        <taxon>Gluconobacter</taxon>
    </lineage>
</organism>
<dbReference type="PROSITE" id="PS51257">
    <property type="entry name" value="PROKAR_LIPOPROTEIN"/>
    <property type="match status" value="1"/>
</dbReference>
<evidence type="ECO:0000313" key="2">
    <source>
        <dbReference type="EMBL" id="KXV02549.1"/>
    </source>
</evidence>
<protein>
    <recommendedName>
        <fullName evidence="4">Lipoprotein</fullName>
    </recommendedName>
</protein>
<proteinExistence type="predicted"/>
<dbReference type="EMBL" id="LHZB01000090">
    <property type="protein sequence ID" value="KXV02549.1"/>
    <property type="molecule type" value="Genomic_DNA"/>
</dbReference>
<comment type="caution">
    <text evidence="2">The sequence shown here is derived from an EMBL/GenBank/DDBJ whole genome shotgun (WGS) entry which is preliminary data.</text>
</comment>
<evidence type="ECO:0000313" key="3">
    <source>
        <dbReference type="Proteomes" id="UP000075573"/>
    </source>
</evidence>
<gene>
    <name evidence="2" type="ORF">AD929_02345</name>
</gene>
<sequence>MMRTRFGQMASLLLLAGLSACANGEPLSLEGALDAASHKTVSSFPIGRRTVELRQNLGGKYSLDVIGTNVSSPIESTQPVLEQVIDTEAANSRLAVIRGPSFNCPTRYQFVDYVHSGNYRVLSSQVPGCDAYHVSRYNDSSVLISDSNGQPVMLYQGGKYKRIVPDSHGSEAQNRSVGIIPARRQATTRYGHLQEVQTPTVSRVTTGNVVNTGSSTVSLD</sequence>
<evidence type="ECO:0000256" key="1">
    <source>
        <dbReference type="SAM" id="SignalP"/>
    </source>
</evidence>
<dbReference type="AlphaFoldDB" id="A0A149QZ10"/>
<feature type="signal peptide" evidence="1">
    <location>
        <begin position="1"/>
        <end position="22"/>
    </location>
</feature>